<name>A0ABN9A0C8_RANTA</name>
<sequence length="130" mass="14883">MYLVTKSCPTLCNLWTVAHQALLSMGFSRQEYWSGLPFPSPGDLPDPRIEPESPALQVDSVPLSLHGRPKFHEDHLQNTVGAQGGSDQFFLLMVEERRVLQEISWVEKASKCEVEKFQRRKISEELPQFK</sequence>
<proteinExistence type="predicted"/>
<protein>
    <submittedName>
        <fullName evidence="1">Uncharacterized protein</fullName>
    </submittedName>
</protein>
<evidence type="ECO:0000313" key="1">
    <source>
        <dbReference type="EMBL" id="CAI9178466.1"/>
    </source>
</evidence>
<keyword evidence="2" id="KW-1185">Reference proteome</keyword>
<organism evidence="1 2">
    <name type="scientific">Rangifer tarandus platyrhynchus</name>
    <name type="common">Svalbard reindeer</name>
    <dbReference type="NCBI Taxonomy" id="3082113"/>
    <lineage>
        <taxon>Eukaryota</taxon>
        <taxon>Metazoa</taxon>
        <taxon>Chordata</taxon>
        <taxon>Craniata</taxon>
        <taxon>Vertebrata</taxon>
        <taxon>Euteleostomi</taxon>
        <taxon>Mammalia</taxon>
        <taxon>Eutheria</taxon>
        <taxon>Laurasiatheria</taxon>
        <taxon>Artiodactyla</taxon>
        <taxon>Ruminantia</taxon>
        <taxon>Pecora</taxon>
        <taxon>Cervidae</taxon>
        <taxon>Odocoileinae</taxon>
        <taxon>Rangifer</taxon>
    </lineage>
</organism>
<evidence type="ECO:0000313" key="2">
    <source>
        <dbReference type="Proteomes" id="UP001176941"/>
    </source>
</evidence>
<gene>
    <name evidence="1" type="ORF">MRATA1EN1_LOCUS27428</name>
</gene>
<dbReference type="EMBL" id="OX459944">
    <property type="protein sequence ID" value="CAI9178466.1"/>
    <property type="molecule type" value="Genomic_DNA"/>
</dbReference>
<dbReference type="Proteomes" id="UP001176941">
    <property type="component" value="Chromosome 8"/>
</dbReference>
<accession>A0ABN9A0C8</accession>
<reference evidence="1" key="1">
    <citation type="submission" date="2023-04" db="EMBL/GenBank/DDBJ databases">
        <authorList>
            <consortium name="ELIXIR-Norway"/>
        </authorList>
    </citation>
    <scope>NUCLEOTIDE SEQUENCE [LARGE SCALE GENOMIC DNA]</scope>
</reference>